<dbReference type="AlphaFoldDB" id="A0A8J5N229"/>
<dbReference type="EMBL" id="JAHLQT010011632">
    <property type="protein sequence ID" value="KAG7171883.1"/>
    <property type="molecule type" value="Genomic_DNA"/>
</dbReference>
<proteinExistence type="predicted"/>
<dbReference type="PANTHER" id="PTHR46060:SF1">
    <property type="entry name" value="MARINER MOS1 TRANSPOSASE-LIKE PROTEIN"/>
    <property type="match status" value="1"/>
</dbReference>
<dbReference type="Pfam" id="PF01359">
    <property type="entry name" value="Transposase_1"/>
    <property type="match status" value="1"/>
</dbReference>
<dbReference type="Pfam" id="PF17906">
    <property type="entry name" value="HTH_48"/>
    <property type="match status" value="1"/>
</dbReference>
<dbReference type="InterPro" id="IPR052709">
    <property type="entry name" value="Transposase-MT_Hybrid"/>
</dbReference>
<gene>
    <name evidence="2" type="primary">GVQW3-L1</name>
    <name evidence="2" type="ORF">Hamer_G000813</name>
</gene>
<dbReference type="InterPro" id="IPR001888">
    <property type="entry name" value="Transposase_1"/>
</dbReference>
<dbReference type="PANTHER" id="PTHR46060">
    <property type="entry name" value="MARINER MOS1 TRANSPOSASE-LIKE PROTEIN"/>
    <property type="match status" value="1"/>
</dbReference>
<sequence length="123" mass="14747">MEDLEEQRVCMKFCFKLGKTFKESFQMVQQAYGEDCLSRTQCHVWYQRFKRGRTSTEDDPKSRSQSRSNVEVMLIVFFDWKGVVHHEFVPRGHTVNKKFYLEVLKCLTEAVRRKRPEAWTSKT</sequence>
<reference evidence="2" key="1">
    <citation type="journal article" date="2021" name="Sci. Adv.">
        <title>The American lobster genome reveals insights on longevity, neural, and immune adaptations.</title>
        <authorList>
            <person name="Polinski J.M."/>
            <person name="Zimin A.V."/>
            <person name="Clark K.F."/>
            <person name="Kohn A.B."/>
            <person name="Sadowski N."/>
            <person name="Timp W."/>
            <person name="Ptitsyn A."/>
            <person name="Khanna P."/>
            <person name="Romanova D.Y."/>
            <person name="Williams P."/>
            <person name="Greenwood S.J."/>
            <person name="Moroz L.L."/>
            <person name="Walt D.R."/>
            <person name="Bodnar A.G."/>
        </authorList>
    </citation>
    <scope>NUCLEOTIDE SEQUENCE</scope>
    <source>
        <strain evidence="2">GMGI-L3</strain>
    </source>
</reference>
<accession>A0A8J5N229</accession>
<name>A0A8J5N229_HOMAM</name>
<dbReference type="Gene3D" id="1.10.10.1450">
    <property type="match status" value="1"/>
</dbReference>
<dbReference type="Proteomes" id="UP000747542">
    <property type="component" value="Unassembled WGS sequence"/>
</dbReference>
<organism evidence="2 3">
    <name type="scientific">Homarus americanus</name>
    <name type="common">American lobster</name>
    <dbReference type="NCBI Taxonomy" id="6706"/>
    <lineage>
        <taxon>Eukaryota</taxon>
        <taxon>Metazoa</taxon>
        <taxon>Ecdysozoa</taxon>
        <taxon>Arthropoda</taxon>
        <taxon>Crustacea</taxon>
        <taxon>Multicrustacea</taxon>
        <taxon>Malacostraca</taxon>
        <taxon>Eumalacostraca</taxon>
        <taxon>Eucarida</taxon>
        <taxon>Decapoda</taxon>
        <taxon>Pleocyemata</taxon>
        <taxon>Astacidea</taxon>
        <taxon>Nephropoidea</taxon>
        <taxon>Nephropidae</taxon>
        <taxon>Homarus</taxon>
    </lineage>
</organism>
<evidence type="ECO:0000313" key="2">
    <source>
        <dbReference type="EMBL" id="KAG7171883.1"/>
    </source>
</evidence>
<feature type="domain" description="Mos1 transposase HTH" evidence="1">
    <location>
        <begin position="8"/>
        <end position="52"/>
    </location>
</feature>
<evidence type="ECO:0000259" key="1">
    <source>
        <dbReference type="Pfam" id="PF17906"/>
    </source>
</evidence>
<protein>
    <submittedName>
        <fullName evidence="2">GVQW3-like 1</fullName>
    </submittedName>
</protein>
<comment type="caution">
    <text evidence="2">The sequence shown here is derived from an EMBL/GenBank/DDBJ whole genome shotgun (WGS) entry which is preliminary data.</text>
</comment>
<evidence type="ECO:0000313" key="3">
    <source>
        <dbReference type="Proteomes" id="UP000747542"/>
    </source>
</evidence>
<keyword evidence="3" id="KW-1185">Reference proteome</keyword>
<dbReference type="InterPro" id="IPR041426">
    <property type="entry name" value="Mos1_HTH"/>
</dbReference>